<dbReference type="Proteomes" id="UP000069705">
    <property type="component" value="Unassembled WGS sequence"/>
</dbReference>
<dbReference type="Pfam" id="PF00149">
    <property type="entry name" value="Metallophos"/>
    <property type="match status" value="1"/>
</dbReference>
<feature type="domain" description="Calcineurin-like phosphoesterase" evidence="1">
    <location>
        <begin position="14"/>
        <end position="103"/>
    </location>
</feature>
<evidence type="ECO:0000259" key="1">
    <source>
        <dbReference type="Pfam" id="PF00149"/>
    </source>
</evidence>
<organism evidence="2 3">
    <name type="scientific">Mycolicibacterium fortuitum subsp. acetamidolyticum</name>
    <dbReference type="NCBI Taxonomy" id="144550"/>
    <lineage>
        <taxon>Bacteria</taxon>
        <taxon>Bacillati</taxon>
        <taxon>Actinomycetota</taxon>
        <taxon>Actinomycetes</taxon>
        <taxon>Mycobacteriales</taxon>
        <taxon>Mycobacteriaceae</taxon>
        <taxon>Mycolicibacterium</taxon>
    </lineage>
</organism>
<accession>A0A100WTW6</accession>
<dbReference type="Gene3D" id="3.60.21.10">
    <property type="match status" value="1"/>
</dbReference>
<dbReference type="InterPro" id="IPR029052">
    <property type="entry name" value="Metallo-depent_PP-like"/>
</dbReference>
<dbReference type="EMBL" id="BCSZ01000038">
    <property type="protein sequence ID" value="GAT04019.1"/>
    <property type="molecule type" value="Genomic_DNA"/>
</dbReference>
<evidence type="ECO:0000313" key="2">
    <source>
        <dbReference type="EMBL" id="GAT04019.1"/>
    </source>
</evidence>
<gene>
    <name evidence="2" type="ORF">RMCFA_4131</name>
</gene>
<evidence type="ECO:0000313" key="3">
    <source>
        <dbReference type="Proteomes" id="UP000069705"/>
    </source>
</evidence>
<dbReference type="InterPro" id="IPR004843">
    <property type="entry name" value="Calcineurin-like_PHP"/>
</dbReference>
<name>A0A100WTW6_MYCFO</name>
<reference evidence="2 3" key="1">
    <citation type="journal article" date="2016" name="Genome Announc.">
        <title>Draft Genome Sequences of Five Rapidly Growing Mycobacterium Species, M. thermoresistibile, M. fortuitum subsp. acetamidolyticum, M. canariasense, M. brisbanense, and M. novocastrense.</title>
        <authorList>
            <person name="Katahira K."/>
            <person name="Ogura Y."/>
            <person name="Gotoh Y."/>
            <person name="Hayashi T."/>
        </authorList>
    </citation>
    <scope>NUCLEOTIDE SEQUENCE [LARGE SCALE GENOMIC DNA]</scope>
    <source>
        <strain evidence="2 3">JCM6368</strain>
    </source>
</reference>
<proteinExistence type="predicted"/>
<dbReference type="GO" id="GO:0016787">
    <property type="term" value="F:hydrolase activity"/>
    <property type="evidence" value="ECO:0007669"/>
    <property type="project" value="InterPro"/>
</dbReference>
<dbReference type="AlphaFoldDB" id="A0A100WTW6"/>
<protein>
    <submittedName>
        <fullName evidence="2">Metallophosphoesterase</fullName>
    </submittedName>
</protein>
<dbReference type="SUPFAM" id="SSF56300">
    <property type="entry name" value="Metallo-dependent phosphatases"/>
    <property type="match status" value="1"/>
</dbReference>
<sequence length="199" mass="22189">MPDFARYRPRVDYFTADLHLAHPKLASLRGFETVAAHDAAVMAPLHQLDPSQDTLWVLGDICAGGVASKESALAQLSTLQVPMHLVTGNHDPVHPMYRGAQKHFADYAAVFASVQQVGRTKVSGEGVMLSHFPYAEVPDRFARKSFDQYQLPNLGMWLIHGRTHSDQRRSAKRSICVSLEAWDRRPASAEEIAAEMQRI</sequence>
<comment type="caution">
    <text evidence="2">The sequence shown here is derived from an EMBL/GenBank/DDBJ whole genome shotgun (WGS) entry which is preliminary data.</text>
</comment>
<reference evidence="3" key="2">
    <citation type="submission" date="2016-02" db="EMBL/GenBank/DDBJ databases">
        <title>Draft genome sequence of five rapidly growing Mycobacterium species.</title>
        <authorList>
            <person name="Katahira K."/>
            <person name="Gotou Y."/>
            <person name="Iida K."/>
            <person name="Ogura Y."/>
            <person name="Hayashi T."/>
        </authorList>
    </citation>
    <scope>NUCLEOTIDE SEQUENCE [LARGE SCALE GENOMIC DNA]</scope>
    <source>
        <strain evidence="3">JCM6368</strain>
    </source>
</reference>